<evidence type="ECO:0000256" key="6">
    <source>
        <dbReference type="RuleBase" id="RU361155"/>
    </source>
</evidence>
<dbReference type="EC" id="2.8.2.-" evidence="6"/>
<keyword evidence="4 6" id="KW-0808">Transferase</keyword>
<dbReference type="GO" id="GO:0008146">
    <property type="term" value="F:sulfotransferase activity"/>
    <property type="evidence" value="ECO:0007669"/>
    <property type="project" value="InterPro"/>
</dbReference>
<feature type="domain" description="Sulfotransferase" evidence="7">
    <location>
        <begin position="55"/>
        <end position="300"/>
    </location>
</feature>
<dbReference type="SUPFAM" id="SSF52540">
    <property type="entry name" value="P-loop containing nucleoside triphosphate hydrolases"/>
    <property type="match status" value="1"/>
</dbReference>
<proteinExistence type="inferred from homology"/>
<dbReference type="InterPro" id="IPR027417">
    <property type="entry name" value="P-loop_NTPase"/>
</dbReference>
<organism evidence="8 9">
    <name type="scientific">Xyrichtys novacula</name>
    <name type="common">Pearly razorfish</name>
    <name type="synonym">Hemipteronotus novacula</name>
    <dbReference type="NCBI Taxonomy" id="13765"/>
    <lineage>
        <taxon>Eukaryota</taxon>
        <taxon>Metazoa</taxon>
        <taxon>Chordata</taxon>
        <taxon>Craniata</taxon>
        <taxon>Vertebrata</taxon>
        <taxon>Euteleostomi</taxon>
        <taxon>Actinopterygii</taxon>
        <taxon>Neopterygii</taxon>
        <taxon>Teleostei</taxon>
        <taxon>Neoteleostei</taxon>
        <taxon>Acanthomorphata</taxon>
        <taxon>Eupercaria</taxon>
        <taxon>Labriformes</taxon>
        <taxon>Labridae</taxon>
        <taxon>Xyrichtys</taxon>
    </lineage>
</organism>
<dbReference type="InterPro" id="IPR000863">
    <property type="entry name" value="Sulfotransferase_dom"/>
</dbReference>
<dbReference type="Gene3D" id="3.40.50.300">
    <property type="entry name" value="P-loop containing nucleotide triphosphate hydrolases"/>
    <property type="match status" value="1"/>
</dbReference>
<dbReference type="GO" id="GO:0006584">
    <property type="term" value="P:catecholamine metabolic process"/>
    <property type="evidence" value="ECO:0007669"/>
    <property type="project" value="UniProtKB-KW"/>
</dbReference>
<protein>
    <recommendedName>
        <fullName evidence="6">Sulfotransferase</fullName>
        <ecNumber evidence="6">2.8.2.-</ecNumber>
    </recommendedName>
</protein>
<evidence type="ECO:0000256" key="4">
    <source>
        <dbReference type="ARBA" id="ARBA00022679"/>
    </source>
</evidence>
<comment type="similarity">
    <text evidence="2 6">Belongs to the sulfotransferase 1 family.</text>
</comment>
<evidence type="ECO:0000256" key="1">
    <source>
        <dbReference type="ARBA" id="ARBA00004496"/>
    </source>
</evidence>
<sequence length="307" mass="36209">MLLWLELQFAVIFESTERVTMTEAELYTLYKGIYLPSALHPPESLRFYEDFTFRPDDILIATYPKSGTTWMQEIVPLIMSGGDPASVETLPNWDRVPWLEENRAYTLNLDQRPSPRTFSTHYKYDMLPRSFFETKPKVIYVMRNPKDVFTSAFHYFGTTSFLVKPGPQSEFLHKFLDGQVMFGSWFDHVKSWLNAEEKDRIMYISYEELFMDLKDSVARIAKFLEKPLEAEAVEKIADRCLFKNMKQNNMSNYSLVPAEYMDQTKSEFLRKGIAGDWKNQLTEAEAERFDAVYKEKMKDVTYKFVWD</sequence>
<evidence type="ECO:0000313" key="9">
    <source>
        <dbReference type="Proteomes" id="UP001178508"/>
    </source>
</evidence>
<accession>A0AAV1H6N8</accession>
<dbReference type="GO" id="GO:0005737">
    <property type="term" value="C:cytoplasm"/>
    <property type="evidence" value="ECO:0007669"/>
    <property type="project" value="UniProtKB-SubCell"/>
</dbReference>
<dbReference type="Pfam" id="PF00685">
    <property type="entry name" value="Sulfotransfer_1"/>
    <property type="match status" value="1"/>
</dbReference>
<dbReference type="PANTHER" id="PTHR11783">
    <property type="entry name" value="SULFOTRANSFERASE SULT"/>
    <property type="match status" value="1"/>
</dbReference>
<reference evidence="8" key="1">
    <citation type="submission" date="2023-08" db="EMBL/GenBank/DDBJ databases">
        <authorList>
            <person name="Alioto T."/>
            <person name="Alioto T."/>
            <person name="Gomez Garrido J."/>
        </authorList>
    </citation>
    <scope>NUCLEOTIDE SEQUENCE</scope>
</reference>
<keyword evidence="9" id="KW-1185">Reference proteome</keyword>
<dbReference type="Proteomes" id="UP001178508">
    <property type="component" value="Chromosome 19"/>
</dbReference>
<dbReference type="GO" id="GO:0006805">
    <property type="term" value="P:xenobiotic metabolic process"/>
    <property type="evidence" value="ECO:0007669"/>
    <property type="project" value="UniProtKB-ARBA"/>
</dbReference>
<evidence type="ECO:0000256" key="2">
    <source>
        <dbReference type="ARBA" id="ARBA00005771"/>
    </source>
</evidence>
<name>A0AAV1H6N8_XYRNO</name>
<dbReference type="EMBL" id="OY660882">
    <property type="protein sequence ID" value="CAJ1080424.1"/>
    <property type="molecule type" value="Genomic_DNA"/>
</dbReference>
<comment type="subcellular location">
    <subcellularLocation>
        <location evidence="1">Cytoplasm</location>
    </subcellularLocation>
</comment>
<gene>
    <name evidence="8" type="ORF">XNOV1_A036296</name>
</gene>
<evidence type="ECO:0000259" key="7">
    <source>
        <dbReference type="Pfam" id="PF00685"/>
    </source>
</evidence>
<evidence type="ECO:0000256" key="3">
    <source>
        <dbReference type="ARBA" id="ARBA00022490"/>
    </source>
</evidence>
<evidence type="ECO:0000313" key="8">
    <source>
        <dbReference type="EMBL" id="CAJ1080424.1"/>
    </source>
</evidence>
<dbReference type="AlphaFoldDB" id="A0AAV1H6N8"/>
<keyword evidence="3" id="KW-0963">Cytoplasm</keyword>
<dbReference type="FunFam" id="3.40.50.300:FF:000433">
    <property type="entry name" value="Estrogen sulfotransferase"/>
    <property type="match status" value="1"/>
</dbReference>
<keyword evidence="5" id="KW-0128">Catecholamine metabolism</keyword>
<evidence type="ECO:0000256" key="5">
    <source>
        <dbReference type="ARBA" id="ARBA00022939"/>
    </source>
</evidence>